<reference evidence="2" key="1">
    <citation type="submission" date="2022-11" db="EMBL/GenBank/DDBJ databases">
        <title>Hoeflea poritis sp. nov., isolated from scleractinian coral Porites lutea.</title>
        <authorList>
            <person name="Zhang G."/>
            <person name="Wei Q."/>
            <person name="Cai L."/>
        </authorList>
    </citation>
    <scope>NUCLEOTIDE SEQUENCE</scope>
    <source>
        <strain evidence="2">E7-10</strain>
    </source>
</reference>
<sequence>MTELIAYKPFTVLAIIVLAVATAMGWIWMWGLLYMYWAVMGPLTGSAFVVESVDRDDNPVLFWIISAAWFAAGIWTFVNGLGLV</sequence>
<dbReference type="EMBL" id="JAPJZH010000017">
    <property type="protein sequence ID" value="MDA4847981.1"/>
    <property type="molecule type" value="Genomic_DNA"/>
</dbReference>
<keyword evidence="1" id="KW-1133">Transmembrane helix</keyword>
<feature type="transmembrane region" description="Helical" evidence="1">
    <location>
        <begin position="7"/>
        <end position="28"/>
    </location>
</feature>
<evidence type="ECO:0000313" key="2">
    <source>
        <dbReference type="EMBL" id="MDA4847981.1"/>
    </source>
</evidence>
<organism evidence="2 3">
    <name type="scientific">Hoeflea poritis</name>
    <dbReference type="NCBI Taxonomy" id="2993659"/>
    <lineage>
        <taxon>Bacteria</taxon>
        <taxon>Pseudomonadati</taxon>
        <taxon>Pseudomonadota</taxon>
        <taxon>Alphaproteobacteria</taxon>
        <taxon>Hyphomicrobiales</taxon>
        <taxon>Rhizobiaceae</taxon>
        <taxon>Hoeflea</taxon>
    </lineage>
</organism>
<comment type="caution">
    <text evidence="2">The sequence shown here is derived from an EMBL/GenBank/DDBJ whole genome shotgun (WGS) entry which is preliminary data.</text>
</comment>
<feature type="transmembrane region" description="Helical" evidence="1">
    <location>
        <begin position="60"/>
        <end position="78"/>
    </location>
</feature>
<accession>A0ABT4VTE0</accession>
<dbReference type="RefSeq" id="WP_271091823.1">
    <property type="nucleotide sequence ID" value="NZ_JAPJZH010000017.1"/>
</dbReference>
<gene>
    <name evidence="2" type="ORF">OOZ53_21665</name>
</gene>
<keyword evidence="1" id="KW-0812">Transmembrane</keyword>
<protein>
    <submittedName>
        <fullName evidence="2">Uncharacterized protein</fullName>
    </submittedName>
</protein>
<evidence type="ECO:0000256" key="1">
    <source>
        <dbReference type="SAM" id="Phobius"/>
    </source>
</evidence>
<evidence type="ECO:0000313" key="3">
    <source>
        <dbReference type="Proteomes" id="UP001148313"/>
    </source>
</evidence>
<proteinExistence type="predicted"/>
<keyword evidence="1" id="KW-0472">Membrane</keyword>
<dbReference type="Proteomes" id="UP001148313">
    <property type="component" value="Unassembled WGS sequence"/>
</dbReference>
<name>A0ABT4VTE0_9HYPH</name>
<keyword evidence="3" id="KW-1185">Reference proteome</keyword>